<dbReference type="PANTHER" id="PTHR46066">
    <property type="entry name" value="CHITINASE DOMAIN-CONTAINING PROTEIN 1 FAMILY MEMBER"/>
    <property type="match status" value="1"/>
</dbReference>
<accession>A0A060CGN2</accession>
<dbReference type="InterPro" id="IPR017853">
    <property type="entry name" value="GH"/>
</dbReference>
<dbReference type="EMBL" id="KF124569">
    <property type="protein sequence ID" value="AIA91886.1"/>
    <property type="molecule type" value="Genomic_DNA"/>
</dbReference>
<name>A0A060CGN2_9PSEU</name>
<dbReference type="AlphaFoldDB" id="A0A060CGN2"/>
<reference evidence="1" key="1">
    <citation type="journal article" date="2013" name="Environ. Microbiol.">
        <title>Seasonally variable intestinal metagenomes of the red palm weevil (Rhynchophorus ferrugineus).</title>
        <authorList>
            <person name="Jia S."/>
            <person name="Zhang X."/>
            <person name="Zhang G."/>
            <person name="Yin A."/>
            <person name="Zhang S."/>
            <person name="Li F."/>
            <person name="Wang L."/>
            <person name="Zhao D."/>
            <person name="Yun Q."/>
            <person name="Tala"/>
            <person name="Wang J."/>
            <person name="Sun G."/>
            <person name="Baabdullah M."/>
            <person name="Yu X."/>
            <person name="Hu S."/>
            <person name="Al-Mssallem I.S."/>
            <person name="Yu J."/>
        </authorList>
    </citation>
    <scope>NUCLEOTIDE SEQUENCE</scope>
</reference>
<protein>
    <submittedName>
        <fullName evidence="1">CAZy families GH18 protein</fullName>
    </submittedName>
</protein>
<evidence type="ECO:0000313" key="1">
    <source>
        <dbReference type="EMBL" id="AIA91886.1"/>
    </source>
</evidence>
<dbReference type="SUPFAM" id="SSF51445">
    <property type="entry name" value="(Trans)glycosidases"/>
    <property type="match status" value="1"/>
</dbReference>
<proteinExistence type="predicted"/>
<organism evidence="1">
    <name type="scientific">uncultured Saccharopolyspora sp</name>
    <dbReference type="NCBI Taxonomy" id="498730"/>
    <lineage>
        <taxon>Bacteria</taxon>
        <taxon>Bacillati</taxon>
        <taxon>Actinomycetota</taxon>
        <taxon>Actinomycetes</taxon>
        <taxon>Pseudonocardiales</taxon>
        <taxon>Pseudonocardiaceae</taxon>
        <taxon>Saccharopolyspora</taxon>
        <taxon>environmental samples</taxon>
    </lineage>
</organism>
<dbReference type="PANTHER" id="PTHR46066:SF2">
    <property type="entry name" value="CHITINASE DOMAIN-CONTAINING PROTEIN 1"/>
    <property type="match status" value="1"/>
</dbReference>
<sequence length="113" mass="12610">MRGLARPWICSRSCTYDYSWSTSEAGPIAPIPWAHDVIAYATSVVPAEKVYLGLPFYAYDWLAKSGESKVWTQVQVLLDRHDPEVERDESNEGHFTYGDLPPAHGLLSGRALA</sequence>
<dbReference type="Gene3D" id="3.20.20.80">
    <property type="entry name" value="Glycosidases"/>
    <property type="match status" value="1"/>
</dbReference>